<dbReference type="InterPro" id="IPR044730">
    <property type="entry name" value="RNase_H-like_dom_plant"/>
</dbReference>
<gene>
    <name evidence="2" type="ORF">PIB30_040290</name>
</gene>
<evidence type="ECO:0000259" key="1">
    <source>
        <dbReference type="Pfam" id="PF13456"/>
    </source>
</evidence>
<dbReference type="PANTHER" id="PTHR47723">
    <property type="entry name" value="OS05G0353850 PROTEIN"/>
    <property type="match status" value="1"/>
</dbReference>
<feature type="domain" description="RNase H type-1" evidence="1">
    <location>
        <begin position="105"/>
        <end position="191"/>
    </location>
</feature>
<name>A0ABU6ZD85_9FABA</name>
<dbReference type="EMBL" id="JASCZI010272077">
    <property type="protein sequence ID" value="MED6219914.1"/>
    <property type="molecule type" value="Genomic_DNA"/>
</dbReference>
<organism evidence="2 3">
    <name type="scientific">Stylosanthes scabra</name>
    <dbReference type="NCBI Taxonomy" id="79078"/>
    <lineage>
        <taxon>Eukaryota</taxon>
        <taxon>Viridiplantae</taxon>
        <taxon>Streptophyta</taxon>
        <taxon>Embryophyta</taxon>
        <taxon>Tracheophyta</taxon>
        <taxon>Spermatophyta</taxon>
        <taxon>Magnoliopsida</taxon>
        <taxon>eudicotyledons</taxon>
        <taxon>Gunneridae</taxon>
        <taxon>Pentapetalae</taxon>
        <taxon>rosids</taxon>
        <taxon>fabids</taxon>
        <taxon>Fabales</taxon>
        <taxon>Fabaceae</taxon>
        <taxon>Papilionoideae</taxon>
        <taxon>50 kb inversion clade</taxon>
        <taxon>dalbergioids sensu lato</taxon>
        <taxon>Dalbergieae</taxon>
        <taxon>Pterocarpus clade</taxon>
        <taxon>Stylosanthes</taxon>
    </lineage>
</organism>
<dbReference type="Pfam" id="PF13456">
    <property type="entry name" value="RVT_3"/>
    <property type="match status" value="1"/>
</dbReference>
<dbReference type="PANTHER" id="PTHR47723:SF19">
    <property type="entry name" value="POLYNUCLEOTIDYL TRANSFERASE, RIBONUCLEASE H-LIKE SUPERFAMILY PROTEIN"/>
    <property type="match status" value="1"/>
</dbReference>
<dbReference type="InterPro" id="IPR012337">
    <property type="entry name" value="RNaseH-like_sf"/>
</dbReference>
<proteinExistence type="predicted"/>
<keyword evidence="3" id="KW-1185">Reference proteome</keyword>
<evidence type="ECO:0000313" key="2">
    <source>
        <dbReference type="EMBL" id="MED6219914.1"/>
    </source>
</evidence>
<reference evidence="2 3" key="1">
    <citation type="journal article" date="2023" name="Plants (Basel)">
        <title>Bridging the Gap: Combining Genomics and Transcriptomics Approaches to Understand Stylosanthes scabra, an Orphan Legume from the Brazilian Caatinga.</title>
        <authorList>
            <person name="Ferreira-Neto J.R.C."/>
            <person name="da Silva M.D."/>
            <person name="Binneck E."/>
            <person name="de Melo N.F."/>
            <person name="da Silva R.H."/>
            <person name="de Melo A.L.T.M."/>
            <person name="Pandolfi V."/>
            <person name="Bustamante F.O."/>
            <person name="Brasileiro-Vidal A.C."/>
            <person name="Benko-Iseppon A.M."/>
        </authorList>
    </citation>
    <scope>NUCLEOTIDE SEQUENCE [LARGE SCALE GENOMIC DNA]</scope>
    <source>
        <tissue evidence="2">Leaves</tissue>
    </source>
</reference>
<accession>A0ABU6ZD85</accession>
<dbReference type="InterPro" id="IPR002156">
    <property type="entry name" value="RNaseH_domain"/>
</dbReference>
<dbReference type="InterPro" id="IPR053151">
    <property type="entry name" value="RNase_H-like"/>
</dbReference>
<dbReference type="CDD" id="cd06222">
    <property type="entry name" value="RNase_H_like"/>
    <property type="match status" value="1"/>
</dbReference>
<evidence type="ECO:0000313" key="3">
    <source>
        <dbReference type="Proteomes" id="UP001341840"/>
    </source>
</evidence>
<comment type="caution">
    <text evidence="2">The sequence shown here is derived from an EMBL/GenBank/DDBJ whole genome shotgun (WGS) entry which is preliminary data.</text>
</comment>
<dbReference type="Gene3D" id="3.30.420.10">
    <property type="entry name" value="Ribonuclease H-like superfamily/Ribonuclease H"/>
    <property type="match status" value="1"/>
</dbReference>
<protein>
    <recommendedName>
        <fullName evidence="1">RNase H type-1 domain-containing protein</fullName>
    </recommendedName>
</protein>
<sequence>MLEDRTDTDLRISDIWHNGSWHLNRLSTIIPEDVRNDILSYNPDTQKSFIESFICKVFPTHLHLSCLGVRLLRDPSPLIVMHVICPPMILWVLAMSYEIGKELGKKVALGELFAIWRGLILAWDMGFRDVCCETDCHEAFILLTNDTSAANNDVTELTRRIHALMKRSWRVELALIQRTANHVADALAKYAVVQNVDQVEWLIPNDNVKELLKHDFLD</sequence>
<dbReference type="InterPro" id="IPR036397">
    <property type="entry name" value="RNaseH_sf"/>
</dbReference>
<dbReference type="SUPFAM" id="SSF53098">
    <property type="entry name" value="Ribonuclease H-like"/>
    <property type="match status" value="1"/>
</dbReference>
<dbReference type="Proteomes" id="UP001341840">
    <property type="component" value="Unassembled WGS sequence"/>
</dbReference>